<keyword evidence="7" id="KW-1185">Reference proteome</keyword>
<evidence type="ECO:0000256" key="4">
    <source>
        <dbReference type="RuleBase" id="RU362057"/>
    </source>
</evidence>
<comment type="caution">
    <text evidence="6">The sequence shown here is derived from an EMBL/GenBank/DDBJ whole genome shotgun (WGS) entry which is preliminary data.</text>
</comment>
<accession>A0AAV0CS55</accession>
<sequence>MEGSIELVFIPAPGMGHLISAIQMAKLLLQKRGSDDLSISVLIMKPSLDFKLNSYVESLLAAHDELSSSKLKFVPLSASTAADNTNKAAYYRSLIESHKQSASEAVREIQTRTASGGTRLAGIVVDMFCTDMMDVADELGIPAYVFYTSGAAMLGLHLHLQELRDVHGKDITEFKESDSDLEVPTYSTPFPVKFLPANTLSKTGGESDRFLDIAKRIREAKGIFVNTFLELEPHALKSLSNVEAMGRIPPVYPVGPVLNLQGEKNGESDKEIFEWLDSQKKSSVVFLCFGSGGSFTEEQVKEIAHALERSGQRFLWALVKPTPKDADLDKSKDILPKGFLERTKGIGKVITGWAPQAAILSHAAVGGFVSHCGWNSTLESVWFGVPMAAWPIYAEQQANAFQLVMDVGMAVNLKWDYKKALTSDKTPEIVKAEVIEAAVRKLMARHSEVRDKAKKLKQKSREAVFEGGSSNILQSFFLEVFNKDLKVKETSDAIGKTSELGWEEVKKQVLQLRENIMTVRREVNELQVALQYEIQERRNYISFTTIGIVLVVVAMAIRYYRVP</sequence>
<dbReference type="GO" id="GO:0035251">
    <property type="term" value="F:UDP-glucosyltransferase activity"/>
    <property type="evidence" value="ECO:0007669"/>
    <property type="project" value="InterPro"/>
</dbReference>
<dbReference type="PANTHER" id="PTHR48048">
    <property type="entry name" value="GLYCOSYLTRANSFERASE"/>
    <property type="match status" value="1"/>
</dbReference>
<dbReference type="InterPro" id="IPR050481">
    <property type="entry name" value="UDP-glycosyltransf_plant"/>
</dbReference>
<name>A0AAV0CS55_9ASTE</name>
<evidence type="ECO:0000313" key="6">
    <source>
        <dbReference type="EMBL" id="CAH9083290.1"/>
    </source>
</evidence>
<dbReference type="PROSITE" id="PS00375">
    <property type="entry name" value="UDPGT"/>
    <property type="match status" value="1"/>
</dbReference>
<gene>
    <name evidence="6" type="ORF">CEPIT_LOCUS8490</name>
</gene>
<evidence type="ECO:0000313" key="7">
    <source>
        <dbReference type="Proteomes" id="UP001152523"/>
    </source>
</evidence>
<evidence type="ECO:0000256" key="1">
    <source>
        <dbReference type="ARBA" id="ARBA00009995"/>
    </source>
</evidence>
<evidence type="ECO:0000256" key="2">
    <source>
        <dbReference type="ARBA" id="ARBA00022679"/>
    </source>
</evidence>
<dbReference type="EC" id="2.4.1.-" evidence="4"/>
<evidence type="ECO:0000256" key="3">
    <source>
        <dbReference type="RuleBase" id="RU003718"/>
    </source>
</evidence>
<keyword evidence="5" id="KW-0812">Transmembrane</keyword>
<dbReference type="FunFam" id="3.40.50.2000:FF:000056">
    <property type="entry name" value="Glycosyltransferase"/>
    <property type="match status" value="1"/>
</dbReference>
<proteinExistence type="inferred from homology"/>
<organism evidence="6 7">
    <name type="scientific">Cuscuta epithymum</name>
    <dbReference type="NCBI Taxonomy" id="186058"/>
    <lineage>
        <taxon>Eukaryota</taxon>
        <taxon>Viridiplantae</taxon>
        <taxon>Streptophyta</taxon>
        <taxon>Embryophyta</taxon>
        <taxon>Tracheophyta</taxon>
        <taxon>Spermatophyta</taxon>
        <taxon>Magnoliopsida</taxon>
        <taxon>eudicotyledons</taxon>
        <taxon>Gunneridae</taxon>
        <taxon>Pentapetalae</taxon>
        <taxon>asterids</taxon>
        <taxon>lamiids</taxon>
        <taxon>Solanales</taxon>
        <taxon>Convolvulaceae</taxon>
        <taxon>Cuscuteae</taxon>
        <taxon>Cuscuta</taxon>
        <taxon>Cuscuta subgen. Cuscuta</taxon>
    </lineage>
</organism>
<comment type="similarity">
    <text evidence="1 3">Belongs to the UDP-glycosyltransferase family.</text>
</comment>
<feature type="transmembrane region" description="Helical" evidence="5">
    <location>
        <begin position="540"/>
        <end position="560"/>
    </location>
</feature>
<keyword evidence="3" id="KW-0328">Glycosyltransferase</keyword>
<dbReference type="SUPFAM" id="SSF53756">
    <property type="entry name" value="UDP-Glycosyltransferase/glycogen phosphorylase"/>
    <property type="match status" value="1"/>
</dbReference>
<dbReference type="Pfam" id="PF00201">
    <property type="entry name" value="UDPGT"/>
    <property type="match status" value="1"/>
</dbReference>
<protein>
    <recommendedName>
        <fullName evidence="4">Glycosyltransferase</fullName>
        <ecNumber evidence="4">2.4.1.-</ecNumber>
    </recommendedName>
</protein>
<dbReference type="EMBL" id="CAMAPF010000043">
    <property type="protein sequence ID" value="CAH9083290.1"/>
    <property type="molecule type" value="Genomic_DNA"/>
</dbReference>
<dbReference type="PANTHER" id="PTHR48048:SF88">
    <property type="entry name" value="GLYCOSYLTRANSFERASE"/>
    <property type="match status" value="1"/>
</dbReference>
<reference evidence="6" key="1">
    <citation type="submission" date="2022-07" db="EMBL/GenBank/DDBJ databases">
        <authorList>
            <person name="Macas J."/>
            <person name="Novak P."/>
            <person name="Neumann P."/>
        </authorList>
    </citation>
    <scope>NUCLEOTIDE SEQUENCE</scope>
</reference>
<keyword evidence="2 3" id="KW-0808">Transferase</keyword>
<dbReference type="InterPro" id="IPR002213">
    <property type="entry name" value="UDP_glucos_trans"/>
</dbReference>
<dbReference type="AlphaFoldDB" id="A0AAV0CS55"/>
<dbReference type="CDD" id="cd03784">
    <property type="entry name" value="GT1_Gtf-like"/>
    <property type="match status" value="1"/>
</dbReference>
<dbReference type="Gene3D" id="3.40.50.2000">
    <property type="entry name" value="Glycogen Phosphorylase B"/>
    <property type="match status" value="2"/>
</dbReference>
<dbReference type="Proteomes" id="UP001152523">
    <property type="component" value="Unassembled WGS sequence"/>
</dbReference>
<evidence type="ECO:0000256" key="5">
    <source>
        <dbReference type="SAM" id="Phobius"/>
    </source>
</evidence>
<keyword evidence="5" id="KW-1133">Transmembrane helix</keyword>
<keyword evidence="5" id="KW-0472">Membrane</keyword>
<dbReference type="InterPro" id="IPR035595">
    <property type="entry name" value="UDP_glycos_trans_CS"/>
</dbReference>